<gene>
    <name evidence="1" type="ORF">PHAVU_009G149900g</name>
</gene>
<dbReference type="EMBL" id="CM002296">
    <property type="protein sequence ID" value="ESW09710.1"/>
    <property type="molecule type" value="Genomic_DNA"/>
</dbReference>
<dbReference type="Gramene" id="ESW09710">
    <property type="protein sequence ID" value="ESW09710"/>
    <property type="gene ID" value="PHAVU_009G149900g"/>
</dbReference>
<accession>V7AWQ7</accession>
<reference evidence="2" key="1">
    <citation type="journal article" date="2014" name="Nat. Genet.">
        <title>A reference genome for common bean and genome-wide analysis of dual domestications.</title>
        <authorList>
            <person name="Schmutz J."/>
            <person name="McClean P.E."/>
            <person name="Mamidi S."/>
            <person name="Wu G.A."/>
            <person name="Cannon S.B."/>
            <person name="Grimwood J."/>
            <person name="Jenkins J."/>
            <person name="Shu S."/>
            <person name="Song Q."/>
            <person name="Chavarro C."/>
            <person name="Torres-Torres M."/>
            <person name="Geffroy V."/>
            <person name="Moghaddam S.M."/>
            <person name="Gao D."/>
            <person name="Abernathy B."/>
            <person name="Barry K."/>
            <person name="Blair M."/>
            <person name="Brick M.A."/>
            <person name="Chovatia M."/>
            <person name="Gepts P."/>
            <person name="Goodstein D.M."/>
            <person name="Gonzales M."/>
            <person name="Hellsten U."/>
            <person name="Hyten D.L."/>
            <person name="Jia G."/>
            <person name="Kelly J.D."/>
            <person name="Kudrna D."/>
            <person name="Lee R."/>
            <person name="Richard M.M."/>
            <person name="Miklas P.N."/>
            <person name="Osorno J.M."/>
            <person name="Rodrigues J."/>
            <person name="Thareau V."/>
            <person name="Urrea C.A."/>
            <person name="Wang M."/>
            <person name="Yu Y."/>
            <person name="Zhang M."/>
            <person name="Wing R.A."/>
            <person name="Cregan P.B."/>
            <person name="Rokhsar D.S."/>
            <person name="Jackson S.A."/>
        </authorList>
    </citation>
    <scope>NUCLEOTIDE SEQUENCE [LARGE SCALE GENOMIC DNA]</scope>
    <source>
        <strain evidence="2">cv. G19833</strain>
    </source>
</reference>
<proteinExistence type="predicted"/>
<dbReference type="AlphaFoldDB" id="V7AWQ7"/>
<organism evidence="1 2">
    <name type="scientific">Phaseolus vulgaris</name>
    <name type="common">Kidney bean</name>
    <name type="synonym">French bean</name>
    <dbReference type="NCBI Taxonomy" id="3885"/>
    <lineage>
        <taxon>Eukaryota</taxon>
        <taxon>Viridiplantae</taxon>
        <taxon>Streptophyta</taxon>
        <taxon>Embryophyta</taxon>
        <taxon>Tracheophyta</taxon>
        <taxon>Spermatophyta</taxon>
        <taxon>Magnoliopsida</taxon>
        <taxon>eudicotyledons</taxon>
        <taxon>Gunneridae</taxon>
        <taxon>Pentapetalae</taxon>
        <taxon>rosids</taxon>
        <taxon>fabids</taxon>
        <taxon>Fabales</taxon>
        <taxon>Fabaceae</taxon>
        <taxon>Papilionoideae</taxon>
        <taxon>50 kb inversion clade</taxon>
        <taxon>NPAAA clade</taxon>
        <taxon>indigoferoid/millettioid clade</taxon>
        <taxon>Phaseoleae</taxon>
        <taxon>Phaseolus</taxon>
    </lineage>
</organism>
<evidence type="ECO:0000313" key="2">
    <source>
        <dbReference type="Proteomes" id="UP000000226"/>
    </source>
</evidence>
<evidence type="ECO:0000313" key="1">
    <source>
        <dbReference type="EMBL" id="ESW09710.1"/>
    </source>
</evidence>
<protein>
    <submittedName>
        <fullName evidence="1">Uncharacterized protein</fullName>
    </submittedName>
</protein>
<sequence length="143" mass="16149">MTLLVHVFCLVDGKRKTTMGYIYEAMKKVKETKMKSFNNNGNNEDEGNKLVFDDDPTLNWATVYEVSVGETIIYTRRQATNKRKQPSSGGIVIEYYDTSKKGSGGVQLQPNDAVTKFMLELLHERKHKSSNILKVLDKANIGS</sequence>
<name>V7AWQ7_PHAVU</name>
<keyword evidence="2" id="KW-1185">Reference proteome</keyword>
<dbReference type="Proteomes" id="UP000000226">
    <property type="component" value="Chromosome 9"/>
</dbReference>